<dbReference type="EC" id="6.3.2.6" evidence="2"/>
<dbReference type="PANTHER" id="PTHR43599:SF3">
    <property type="entry name" value="SI:DKEY-6E2.2"/>
    <property type="match status" value="1"/>
</dbReference>
<evidence type="ECO:0000313" key="8">
    <source>
        <dbReference type="EMBL" id="SVB10610.1"/>
    </source>
</evidence>
<dbReference type="Gene3D" id="3.30.200.20">
    <property type="entry name" value="Phosphorylase Kinase, domain 1"/>
    <property type="match status" value="1"/>
</dbReference>
<dbReference type="PROSITE" id="PS01057">
    <property type="entry name" value="SAICAR_SYNTHETASE_1"/>
    <property type="match status" value="1"/>
</dbReference>
<dbReference type="PANTHER" id="PTHR43599">
    <property type="entry name" value="MULTIFUNCTIONAL PROTEIN ADE2"/>
    <property type="match status" value="1"/>
</dbReference>
<dbReference type="InterPro" id="IPR028923">
    <property type="entry name" value="SAICAR_synt/ADE2_N"/>
</dbReference>
<feature type="non-terminal residue" evidence="8">
    <location>
        <position position="109"/>
    </location>
</feature>
<dbReference type="GO" id="GO:0004639">
    <property type="term" value="F:phosphoribosylaminoimidazolesuccinocarboxamide synthase activity"/>
    <property type="evidence" value="ECO:0007669"/>
    <property type="project" value="UniProtKB-EC"/>
</dbReference>
<keyword evidence="6" id="KW-0067">ATP-binding</keyword>
<organism evidence="8">
    <name type="scientific">marine metagenome</name>
    <dbReference type="NCBI Taxonomy" id="408172"/>
    <lineage>
        <taxon>unclassified sequences</taxon>
        <taxon>metagenomes</taxon>
        <taxon>ecological metagenomes</taxon>
    </lineage>
</organism>
<gene>
    <name evidence="8" type="ORF">METZ01_LOCUS163464</name>
</gene>
<dbReference type="InterPro" id="IPR018236">
    <property type="entry name" value="SAICAR_synthetase_CS"/>
</dbReference>
<dbReference type="UniPathway" id="UPA00074">
    <property type="reaction ID" value="UER00131"/>
</dbReference>
<reference evidence="8" key="1">
    <citation type="submission" date="2018-05" db="EMBL/GenBank/DDBJ databases">
        <authorList>
            <person name="Lanie J.A."/>
            <person name="Ng W.-L."/>
            <person name="Kazmierczak K.M."/>
            <person name="Andrzejewski T.M."/>
            <person name="Davidsen T.M."/>
            <person name="Wayne K.J."/>
            <person name="Tettelin H."/>
            <person name="Glass J.I."/>
            <person name="Rusch D."/>
            <person name="Podicherti R."/>
            <person name="Tsui H.-C.T."/>
            <person name="Winkler M.E."/>
        </authorList>
    </citation>
    <scope>NUCLEOTIDE SEQUENCE</scope>
</reference>
<evidence type="ECO:0000256" key="3">
    <source>
        <dbReference type="ARBA" id="ARBA00022598"/>
    </source>
</evidence>
<sequence>MERLEKLYEGKAKILYTTADPDLIIQYFKDDASAFNGVKKGTIIDKGVMNNHVSSRIFQYLEGEGVETHFVETLNDREMLVKKLDIIPVEVVLRNVAAGSLCKRLGIEE</sequence>
<evidence type="ECO:0000256" key="6">
    <source>
        <dbReference type="ARBA" id="ARBA00022840"/>
    </source>
</evidence>
<keyword evidence="3" id="KW-0436">Ligase</keyword>
<feature type="domain" description="SAICAR synthetase/ADE2 N-terminal" evidence="7">
    <location>
        <begin position="6"/>
        <end position="109"/>
    </location>
</feature>
<keyword evidence="5" id="KW-0658">Purine biosynthesis</keyword>
<name>A0A382B9W1_9ZZZZ</name>
<evidence type="ECO:0000256" key="2">
    <source>
        <dbReference type="ARBA" id="ARBA00012217"/>
    </source>
</evidence>
<comment type="pathway">
    <text evidence="1">Purine metabolism; IMP biosynthesis via de novo pathway; 5-amino-1-(5-phospho-D-ribosyl)imidazole-4-carboxamide from 5-amino-1-(5-phospho-D-ribosyl)imidazole-4-carboxylate: step 1/2.</text>
</comment>
<dbReference type="InterPro" id="IPR050089">
    <property type="entry name" value="SAICAR_synthetase"/>
</dbReference>
<dbReference type="GO" id="GO:0006189">
    <property type="term" value="P:'de novo' IMP biosynthetic process"/>
    <property type="evidence" value="ECO:0007669"/>
    <property type="project" value="UniProtKB-UniPathway"/>
</dbReference>
<dbReference type="AlphaFoldDB" id="A0A382B9W1"/>
<protein>
    <recommendedName>
        <fullName evidence="2">phosphoribosylaminoimidazolesuccinocarboxamide synthase</fullName>
        <ecNumber evidence="2">6.3.2.6</ecNumber>
    </recommendedName>
</protein>
<proteinExistence type="predicted"/>
<evidence type="ECO:0000256" key="1">
    <source>
        <dbReference type="ARBA" id="ARBA00004672"/>
    </source>
</evidence>
<evidence type="ECO:0000259" key="7">
    <source>
        <dbReference type="Pfam" id="PF01259"/>
    </source>
</evidence>
<dbReference type="EMBL" id="UINC01028860">
    <property type="protein sequence ID" value="SVB10610.1"/>
    <property type="molecule type" value="Genomic_DNA"/>
</dbReference>
<evidence type="ECO:0000256" key="4">
    <source>
        <dbReference type="ARBA" id="ARBA00022741"/>
    </source>
</evidence>
<dbReference type="GO" id="GO:0005524">
    <property type="term" value="F:ATP binding"/>
    <property type="evidence" value="ECO:0007669"/>
    <property type="project" value="UniProtKB-KW"/>
</dbReference>
<evidence type="ECO:0000256" key="5">
    <source>
        <dbReference type="ARBA" id="ARBA00022755"/>
    </source>
</evidence>
<keyword evidence="4" id="KW-0547">Nucleotide-binding</keyword>
<accession>A0A382B9W1</accession>
<dbReference type="Pfam" id="PF01259">
    <property type="entry name" value="SAICAR_synt"/>
    <property type="match status" value="1"/>
</dbReference>
<dbReference type="SUPFAM" id="SSF56104">
    <property type="entry name" value="SAICAR synthase-like"/>
    <property type="match status" value="1"/>
</dbReference>